<dbReference type="InterPro" id="IPR000683">
    <property type="entry name" value="Gfo/Idh/MocA-like_OxRdtase_N"/>
</dbReference>
<dbReference type="PANTHER" id="PTHR43708">
    <property type="entry name" value="CONSERVED EXPRESSED OXIDOREDUCTASE (EUROFUNG)"/>
    <property type="match status" value="1"/>
</dbReference>
<feature type="domain" description="Gfo/Idh/MocA-like oxidoreductase N-terminal" evidence="1">
    <location>
        <begin position="6"/>
        <end position="122"/>
    </location>
</feature>
<dbReference type="SUPFAM" id="SSF51735">
    <property type="entry name" value="NAD(P)-binding Rossmann-fold domains"/>
    <property type="match status" value="1"/>
</dbReference>
<organism evidence="3 4">
    <name type="scientific">Proteiniclasticum sediminis</name>
    <dbReference type="NCBI Taxonomy" id="2804028"/>
    <lineage>
        <taxon>Bacteria</taxon>
        <taxon>Bacillati</taxon>
        <taxon>Bacillota</taxon>
        <taxon>Clostridia</taxon>
        <taxon>Eubacteriales</taxon>
        <taxon>Clostridiaceae</taxon>
        <taxon>Proteiniclasticum</taxon>
    </lineage>
</organism>
<dbReference type="Gene3D" id="3.30.360.10">
    <property type="entry name" value="Dihydrodipicolinate Reductase, domain 2"/>
    <property type="match status" value="1"/>
</dbReference>
<proteinExistence type="predicted"/>
<dbReference type="EMBL" id="JAGSCS010000004">
    <property type="protein sequence ID" value="MBR0575643.1"/>
    <property type="molecule type" value="Genomic_DNA"/>
</dbReference>
<feature type="domain" description="YceM-like C-terminal" evidence="2">
    <location>
        <begin position="128"/>
        <end position="248"/>
    </location>
</feature>
<evidence type="ECO:0000259" key="1">
    <source>
        <dbReference type="Pfam" id="PF01408"/>
    </source>
</evidence>
<evidence type="ECO:0000313" key="3">
    <source>
        <dbReference type="EMBL" id="MBR0575643.1"/>
    </source>
</evidence>
<dbReference type="Gene3D" id="3.40.50.720">
    <property type="entry name" value="NAD(P)-binding Rossmann-like Domain"/>
    <property type="match status" value="1"/>
</dbReference>
<dbReference type="SUPFAM" id="SSF55347">
    <property type="entry name" value="Glyceraldehyde-3-phosphate dehydrogenase-like, C-terminal domain"/>
    <property type="match status" value="1"/>
</dbReference>
<dbReference type="AlphaFoldDB" id="A0A941CQS3"/>
<dbReference type="InterPro" id="IPR036291">
    <property type="entry name" value="NAD(P)-bd_dom_sf"/>
</dbReference>
<reference evidence="3" key="1">
    <citation type="submission" date="2021-04" db="EMBL/GenBank/DDBJ databases">
        <title>Proteiniclasticum sedimins sp. nov., an obligate anaerobic bacterium isolated from anaerobic sludge.</title>
        <authorList>
            <person name="Liu J."/>
        </authorList>
    </citation>
    <scope>NUCLEOTIDE SEQUENCE</scope>
    <source>
        <strain evidence="3">BAD-10</strain>
    </source>
</reference>
<dbReference type="PANTHER" id="PTHR43708:SF4">
    <property type="entry name" value="OXIDOREDUCTASE YCEM-RELATED"/>
    <property type="match status" value="1"/>
</dbReference>
<accession>A0A941CQS3</accession>
<gene>
    <name evidence="3" type="ORF">KCG48_04725</name>
</gene>
<dbReference type="Proteomes" id="UP000675379">
    <property type="component" value="Unassembled WGS sequence"/>
</dbReference>
<name>A0A941CQS3_9CLOT</name>
<sequence>MEGKLRLGLVGLGSICRKAYMPVLVRQKDWTLAGCYSRTPEKREAFSEEFHIPAFDSLEDLASAVDAVILNTSTASHFEVARFFLEKGIPVLIDKPLASTVEECEKLIFSSVHNKALLMVNFNRRYAPLYRMLKENITATSVIRLVKNRSGRKGPETAEFTLNDDYIHLVDTARWFFDGKLILVDGDVAVNSDNFLIYANHYYRSPEGCRIETLLHRDSGKTTEIIEIINEGKTLRVIDMATLEIEENNERRTITPGSWSTVEKTRGFEDAILHFVKAVLESTETESSGKEALATQRVMDTIIHCN</sequence>
<evidence type="ECO:0000313" key="4">
    <source>
        <dbReference type="Proteomes" id="UP000675379"/>
    </source>
</evidence>
<keyword evidence="4" id="KW-1185">Reference proteome</keyword>
<evidence type="ECO:0000259" key="2">
    <source>
        <dbReference type="Pfam" id="PF21378"/>
    </source>
</evidence>
<dbReference type="Pfam" id="PF21378">
    <property type="entry name" value="YceM-like_C"/>
    <property type="match status" value="1"/>
</dbReference>
<dbReference type="GO" id="GO:0000166">
    <property type="term" value="F:nucleotide binding"/>
    <property type="evidence" value="ECO:0007669"/>
    <property type="project" value="InterPro"/>
</dbReference>
<protein>
    <submittedName>
        <fullName evidence="3">Gfo/Idh/MocA family oxidoreductase</fullName>
    </submittedName>
</protein>
<dbReference type="RefSeq" id="WP_211800167.1">
    <property type="nucleotide sequence ID" value="NZ_JAGSCS010000004.1"/>
</dbReference>
<dbReference type="InterPro" id="IPR048477">
    <property type="entry name" value="YceM-like_C"/>
</dbReference>
<dbReference type="InterPro" id="IPR051317">
    <property type="entry name" value="Gfo/Idh/MocA_oxidoreduct"/>
</dbReference>
<dbReference type="Pfam" id="PF01408">
    <property type="entry name" value="GFO_IDH_MocA"/>
    <property type="match status" value="1"/>
</dbReference>
<comment type="caution">
    <text evidence="3">The sequence shown here is derived from an EMBL/GenBank/DDBJ whole genome shotgun (WGS) entry which is preliminary data.</text>
</comment>